<dbReference type="RefSeq" id="WP_081169488.1">
    <property type="nucleotide sequence ID" value="NZ_LWBP01000210.1"/>
</dbReference>
<name>A0A1V9F5R3_9BACT</name>
<proteinExistence type="predicted"/>
<dbReference type="STRING" id="550983.A4R26_06450"/>
<evidence type="ECO:0000313" key="2">
    <source>
        <dbReference type="Proteomes" id="UP000192276"/>
    </source>
</evidence>
<dbReference type="OrthoDB" id="1121848at2"/>
<organism evidence="1 2">
    <name type="scientific">Niastella populi</name>
    <dbReference type="NCBI Taxonomy" id="550983"/>
    <lineage>
        <taxon>Bacteria</taxon>
        <taxon>Pseudomonadati</taxon>
        <taxon>Bacteroidota</taxon>
        <taxon>Chitinophagia</taxon>
        <taxon>Chitinophagales</taxon>
        <taxon>Chitinophagaceae</taxon>
        <taxon>Niastella</taxon>
    </lineage>
</organism>
<reference evidence="2" key="1">
    <citation type="submission" date="2016-04" db="EMBL/GenBank/DDBJ databases">
        <authorList>
            <person name="Chen L."/>
            <person name="Zhuang W."/>
            <person name="Wang G."/>
        </authorList>
    </citation>
    <scope>NUCLEOTIDE SEQUENCE [LARGE SCALE GENOMIC DNA]</scope>
    <source>
        <strain evidence="2">208</strain>
    </source>
</reference>
<keyword evidence="2" id="KW-1185">Reference proteome</keyword>
<protein>
    <submittedName>
        <fullName evidence="1">Uncharacterized protein</fullName>
    </submittedName>
</protein>
<dbReference type="Proteomes" id="UP000192276">
    <property type="component" value="Unassembled WGS sequence"/>
</dbReference>
<comment type="caution">
    <text evidence="1">The sequence shown here is derived from an EMBL/GenBank/DDBJ whole genome shotgun (WGS) entry which is preliminary data.</text>
</comment>
<accession>A0A1V9F5R3</accession>
<dbReference type="EMBL" id="LWBP01000210">
    <property type="protein sequence ID" value="OQP53607.1"/>
    <property type="molecule type" value="Genomic_DNA"/>
</dbReference>
<evidence type="ECO:0000313" key="1">
    <source>
        <dbReference type="EMBL" id="OQP53607.1"/>
    </source>
</evidence>
<dbReference type="AlphaFoldDB" id="A0A1V9F5R3"/>
<sequence length="127" mass="13865">MAINKNHEFEELDGVKCAIVERNASQQRVGFLRPLLEFNKYTVIVVTSPPPKAVAAAAPAATDTPVEAAAPPPPIFTIGVTDVTFNAINAIFGRLLKTPDGHTVTLAYWQQKETVSRDDVPYFSKKI</sequence>
<gene>
    <name evidence="1" type="ORF">A4R26_06450</name>
</gene>